<comment type="caution">
    <text evidence="1">The sequence shown here is derived from an EMBL/GenBank/DDBJ whole genome shotgun (WGS) entry which is preliminary data.</text>
</comment>
<organism evidence="1 2">
    <name type="scientific">Paramuricea clavata</name>
    <name type="common">Red gorgonian</name>
    <name type="synonym">Violescent sea-whip</name>
    <dbReference type="NCBI Taxonomy" id="317549"/>
    <lineage>
        <taxon>Eukaryota</taxon>
        <taxon>Metazoa</taxon>
        <taxon>Cnidaria</taxon>
        <taxon>Anthozoa</taxon>
        <taxon>Octocorallia</taxon>
        <taxon>Malacalcyonacea</taxon>
        <taxon>Plexauridae</taxon>
        <taxon>Paramuricea</taxon>
    </lineage>
</organism>
<gene>
    <name evidence="1" type="ORF">PACLA_8A062262</name>
</gene>
<evidence type="ECO:0000313" key="1">
    <source>
        <dbReference type="EMBL" id="CAB4010940.1"/>
    </source>
</evidence>
<feature type="non-terminal residue" evidence="1">
    <location>
        <position position="76"/>
    </location>
</feature>
<dbReference type="Proteomes" id="UP001152795">
    <property type="component" value="Unassembled WGS sequence"/>
</dbReference>
<name>A0A7D9IKM4_PARCT</name>
<proteinExistence type="predicted"/>
<feature type="non-terminal residue" evidence="1">
    <location>
        <position position="1"/>
    </location>
</feature>
<dbReference type="GO" id="GO:0003676">
    <property type="term" value="F:nucleic acid binding"/>
    <property type="evidence" value="ECO:0007669"/>
    <property type="project" value="InterPro"/>
</dbReference>
<dbReference type="OrthoDB" id="4843387at2759"/>
<keyword evidence="2" id="KW-1185">Reference proteome</keyword>
<dbReference type="InterPro" id="IPR036397">
    <property type="entry name" value="RNaseH_sf"/>
</dbReference>
<reference evidence="1" key="1">
    <citation type="submission" date="2020-04" db="EMBL/GenBank/DDBJ databases">
        <authorList>
            <person name="Alioto T."/>
            <person name="Alioto T."/>
            <person name="Gomez Garrido J."/>
        </authorList>
    </citation>
    <scope>NUCLEOTIDE SEQUENCE</scope>
    <source>
        <strain evidence="1">A484AB</strain>
    </source>
</reference>
<sequence>SYSAHNKGVILAEQYEGHLNGQKFADFVQEQFPTLFENSCNKKGKLFLQDGDPSQNSRKAKLAMSAVGPDLNPVEN</sequence>
<protein>
    <submittedName>
        <fullName evidence="1">Uncharacterized protein</fullName>
    </submittedName>
</protein>
<accession>A0A7D9IKM4</accession>
<dbReference type="AlphaFoldDB" id="A0A7D9IKM4"/>
<dbReference type="Gene3D" id="3.30.420.10">
    <property type="entry name" value="Ribonuclease H-like superfamily/Ribonuclease H"/>
    <property type="match status" value="1"/>
</dbReference>
<evidence type="ECO:0000313" key="2">
    <source>
        <dbReference type="Proteomes" id="UP001152795"/>
    </source>
</evidence>
<dbReference type="EMBL" id="CACRXK020006967">
    <property type="protein sequence ID" value="CAB4010940.1"/>
    <property type="molecule type" value="Genomic_DNA"/>
</dbReference>